<dbReference type="PANTHER" id="PTHR43561:SF3">
    <property type="entry name" value="HYDROXYACYL-COENZYME A DEHYDROGENASE, MITOCHONDRIAL"/>
    <property type="match status" value="1"/>
</dbReference>
<reference evidence="10 11" key="1">
    <citation type="submission" date="2016-11" db="EMBL/GenBank/DDBJ databases">
        <authorList>
            <person name="Jaros S."/>
            <person name="Januszkiewicz K."/>
            <person name="Wedrychowicz H."/>
        </authorList>
    </citation>
    <scope>NUCLEOTIDE SEQUENCE [LARGE SCALE GENOMIC DNA]</scope>
    <source>
        <strain evidence="10 11">GAS242</strain>
    </source>
</reference>
<keyword evidence="4" id="KW-0520">NAD</keyword>
<dbReference type="RefSeq" id="WP_079568254.1">
    <property type="nucleotide sequence ID" value="NZ_LT670818.1"/>
</dbReference>
<dbReference type="InterPro" id="IPR036291">
    <property type="entry name" value="NAD(P)-bd_dom_sf"/>
</dbReference>
<dbReference type="Pfam" id="PF00725">
    <property type="entry name" value="3HCDH"/>
    <property type="match status" value="1"/>
</dbReference>
<dbReference type="GO" id="GO:0003857">
    <property type="term" value="F:(3S)-3-hydroxyacyl-CoA dehydrogenase (NAD+) activity"/>
    <property type="evidence" value="ECO:0007669"/>
    <property type="project" value="UniProtKB-EC"/>
</dbReference>
<dbReference type="Proteomes" id="UP000190675">
    <property type="component" value="Chromosome I"/>
</dbReference>
<dbReference type="InterPro" id="IPR022694">
    <property type="entry name" value="3-OHacyl-CoA_DH"/>
</dbReference>
<dbReference type="InterPro" id="IPR052242">
    <property type="entry name" value="Mito_3-hydroxyacyl-CoA_DH"/>
</dbReference>
<feature type="domain" description="3-hydroxyacyl-CoA dehydrogenase C-terminal" evidence="8">
    <location>
        <begin position="186"/>
        <end position="283"/>
    </location>
</feature>
<evidence type="ECO:0000256" key="3">
    <source>
        <dbReference type="ARBA" id="ARBA00023002"/>
    </source>
</evidence>
<dbReference type="OrthoDB" id="9803287at2"/>
<dbReference type="Pfam" id="PF02737">
    <property type="entry name" value="3HCDH_N"/>
    <property type="match status" value="1"/>
</dbReference>
<evidence type="ECO:0000259" key="9">
    <source>
        <dbReference type="Pfam" id="PF02737"/>
    </source>
</evidence>
<keyword evidence="2" id="KW-0276">Fatty acid metabolism</keyword>
<evidence type="ECO:0000256" key="7">
    <source>
        <dbReference type="PIRSR" id="PIRSR000105-1"/>
    </source>
</evidence>
<dbReference type="InterPro" id="IPR013328">
    <property type="entry name" value="6PGD_dom2"/>
</dbReference>
<dbReference type="SUPFAM" id="SSF51735">
    <property type="entry name" value="NAD(P)-binding Rossmann-fold domains"/>
    <property type="match status" value="1"/>
</dbReference>
<name>A0A1M5P500_9BRAD</name>
<accession>A0A1M5P500</accession>
<gene>
    <name evidence="10" type="ORF">SAMN05444169_5031</name>
</gene>
<organism evidence="10 11">
    <name type="scientific">Bradyrhizobium erythrophlei</name>
    <dbReference type="NCBI Taxonomy" id="1437360"/>
    <lineage>
        <taxon>Bacteria</taxon>
        <taxon>Pseudomonadati</taxon>
        <taxon>Pseudomonadota</taxon>
        <taxon>Alphaproteobacteria</taxon>
        <taxon>Hyphomicrobiales</taxon>
        <taxon>Nitrobacteraceae</taxon>
        <taxon>Bradyrhizobium</taxon>
    </lineage>
</organism>
<evidence type="ECO:0000256" key="1">
    <source>
        <dbReference type="ARBA" id="ARBA00005005"/>
    </source>
</evidence>
<dbReference type="GO" id="GO:0070403">
    <property type="term" value="F:NAD+ binding"/>
    <property type="evidence" value="ECO:0007669"/>
    <property type="project" value="InterPro"/>
</dbReference>
<dbReference type="PANTHER" id="PTHR43561">
    <property type="match status" value="1"/>
</dbReference>
<evidence type="ECO:0000256" key="2">
    <source>
        <dbReference type="ARBA" id="ARBA00022832"/>
    </source>
</evidence>
<evidence type="ECO:0000313" key="11">
    <source>
        <dbReference type="Proteomes" id="UP000190675"/>
    </source>
</evidence>
<keyword evidence="3" id="KW-0560">Oxidoreductase</keyword>
<dbReference type="NCBIfam" id="NF006143">
    <property type="entry name" value="PRK08293.1"/>
    <property type="match status" value="1"/>
</dbReference>
<dbReference type="InterPro" id="IPR006176">
    <property type="entry name" value="3-OHacyl-CoA_DH_NAD-bd"/>
</dbReference>
<dbReference type="Gene3D" id="3.40.50.720">
    <property type="entry name" value="NAD(P)-binding Rossmann-like Domain"/>
    <property type="match status" value="1"/>
</dbReference>
<dbReference type="InterPro" id="IPR008927">
    <property type="entry name" value="6-PGluconate_DH-like_C_sf"/>
</dbReference>
<evidence type="ECO:0000256" key="6">
    <source>
        <dbReference type="ARBA" id="ARBA00049556"/>
    </source>
</evidence>
<protein>
    <submittedName>
        <fullName evidence="10">3-hydroxyacyl-CoA dehydrogenase</fullName>
    </submittedName>
</protein>
<comment type="pathway">
    <text evidence="1">Lipid metabolism; fatty acid beta-oxidation.</text>
</comment>
<evidence type="ECO:0000259" key="8">
    <source>
        <dbReference type="Pfam" id="PF00725"/>
    </source>
</evidence>
<dbReference type="SUPFAM" id="SSF48179">
    <property type="entry name" value="6-phosphogluconate dehydrogenase C-terminal domain-like"/>
    <property type="match status" value="1"/>
</dbReference>
<comment type="catalytic activity">
    <reaction evidence="6">
        <text>a (3S)-3-hydroxyacyl-CoA + NAD(+) = a 3-oxoacyl-CoA + NADH + H(+)</text>
        <dbReference type="Rhea" id="RHEA:22432"/>
        <dbReference type="ChEBI" id="CHEBI:15378"/>
        <dbReference type="ChEBI" id="CHEBI:57318"/>
        <dbReference type="ChEBI" id="CHEBI:57540"/>
        <dbReference type="ChEBI" id="CHEBI:57945"/>
        <dbReference type="ChEBI" id="CHEBI:90726"/>
        <dbReference type="EC" id="1.1.1.35"/>
    </reaction>
</comment>
<dbReference type="AlphaFoldDB" id="A0A1M5P500"/>
<feature type="domain" description="3-hydroxyacyl-CoA dehydrogenase NAD binding" evidence="9">
    <location>
        <begin position="3"/>
        <end position="182"/>
    </location>
</feature>
<dbReference type="PIRSF" id="PIRSF000105">
    <property type="entry name" value="HCDH"/>
    <property type="match status" value="1"/>
</dbReference>
<feature type="site" description="Important for catalytic activity" evidence="7">
    <location>
        <position position="139"/>
    </location>
</feature>
<keyword evidence="5" id="KW-0443">Lipid metabolism</keyword>
<sequence>MDQVTVAGSGVLGSQIAFQCAYKGCDVRIYDIDPAAIARLSQKWRELSTVYRKDLKADDAAIDATVGRLRAGSDLAEAVQGADLVIEAVPESVAVKRRFYEALSVVAPKTTIFATNSSTLLPSLLAQFTDRSERFLALHFASRVWRNNIAEVMRHSGTDDKTFDSVIAFAERIGMVPIALHKEQPGYVINTLLIPWVRAGMSLVVKGVASPHDVDRTWMIAGGGDAGPFAVLDLVGLRTPLQILTAAAEAGDAAAAEEATWLRREYIDRNKLGIETGEGFYKYPHPAYRRADFVRPRAMKA</sequence>
<evidence type="ECO:0000313" key="10">
    <source>
        <dbReference type="EMBL" id="SHG96911.1"/>
    </source>
</evidence>
<proteinExistence type="predicted"/>
<evidence type="ECO:0000256" key="4">
    <source>
        <dbReference type="ARBA" id="ARBA00023027"/>
    </source>
</evidence>
<dbReference type="InterPro" id="IPR006108">
    <property type="entry name" value="3HC_DH_C"/>
</dbReference>
<dbReference type="EMBL" id="LT670818">
    <property type="protein sequence ID" value="SHG96911.1"/>
    <property type="molecule type" value="Genomic_DNA"/>
</dbReference>
<evidence type="ECO:0000256" key="5">
    <source>
        <dbReference type="ARBA" id="ARBA00023098"/>
    </source>
</evidence>
<dbReference type="GO" id="GO:0006635">
    <property type="term" value="P:fatty acid beta-oxidation"/>
    <property type="evidence" value="ECO:0007669"/>
    <property type="project" value="TreeGrafter"/>
</dbReference>
<dbReference type="Gene3D" id="1.10.1040.10">
    <property type="entry name" value="N-(1-d-carboxylethyl)-l-norvaline Dehydrogenase, domain 2"/>
    <property type="match status" value="1"/>
</dbReference>